<dbReference type="AlphaFoldDB" id="A0A317CPC8"/>
<dbReference type="InterPro" id="IPR029058">
    <property type="entry name" value="AB_hydrolase_fold"/>
</dbReference>
<dbReference type="Gene3D" id="3.40.50.1820">
    <property type="entry name" value="alpha/beta hydrolase"/>
    <property type="match status" value="1"/>
</dbReference>
<dbReference type="OrthoDB" id="9776279at2"/>
<evidence type="ECO:0000313" key="2">
    <source>
        <dbReference type="Proteomes" id="UP000245539"/>
    </source>
</evidence>
<sequence>MRKQIVGCLLSVSILMGHEVLASDLEKEKRWADQVVDALMDGEEHYLNDGKSDFLSLVTENAEGDTPYGAVVMHGSGVHPNWSTIVQPLRVGLTEQGWHTISIQMPVLANDATHDEYTEVFPEVPARIDAAIKYLKEEMDVKRVVLIAHSLGSSMTAYHLSLNKPEVDGFVAIGMGGGGSAPERNTLEHLKKIDMPMLDLFGSDDLESVTKSSLARKESQSHNAAYEQVVEEGADHFFDGEEDALLNHVTNWLTKQKTSWQ</sequence>
<gene>
    <name evidence="1" type="ORF">DKW60_08315</name>
</gene>
<dbReference type="InterPro" id="IPR022529">
    <property type="entry name" value="DUF3530"/>
</dbReference>
<reference evidence="1 2" key="1">
    <citation type="submission" date="2018-05" db="EMBL/GenBank/DDBJ databases">
        <title>Leucothrix arctica sp. nov., isolated from Arctic seawater.</title>
        <authorList>
            <person name="Choi A."/>
            <person name="Baek K."/>
        </authorList>
    </citation>
    <scope>NUCLEOTIDE SEQUENCE [LARGE SCALE GENOMIC DNA]</scope>
    <source>
        <strain evidence="1 2">JCM 18388</strain>
    </source>
</reference>
<organism evidence="1 2">
    <name type="scientific">Leucothrix pacifica</name>
    <dbReference type="NCBI Taxonomy" id="1247513"/>
    <lineage>
        <taxon>Bacteria</taxon>
        <taxon>Pseudomonadati</taxon>
        <taxon>Pseudomonadota</taxon>
        <taxon>Gammaproteobacteria</taxon>
        <taxon>Thiotrichales</taxon>
        <taxon>Thiotrichaceae</taxon>
        <taxon>Leucothrix</taxon>
    </lineage>
</organism>
<comment type="caution">
    <text evidence="1">The sequence shown here is derived from an EMBL/GenBank/DDBJ whole genome shotgun (WGS) entry which is preliminary data.</text>
</comment>
<dbReference type="Proteomes" id="UP000245539">
    <property type="component" value="Unassembled WGS sequence"/>
</dbReference>
<evidence type="ECO:0000313" key="1">
    <source>
        <dbReference type="EMBL" id="PWQ98220.1"/>
    </source>
</evidence>
<dbReference type="RefSeq" id="WP_109837192.1">
    <property type="nucleotide sequence ID" value="NZ_QGKM01000017.1"/>
</dbReference>
<protein>
    <recommendedName>
        <fullName evidence="3">DUF3530 domain-containing protein</fullName>
    </recommendedName>
</protein>
<evidence type="ECO:0008006" key="3">
    <source>
        <dbReference type="Google" id="ProtNLM"/>
    </source>
</evidence>
<proteinExistence type="predicted"/>
<name>A0A317CPC8_9GAMM</name>
<dbReference type="Pfam" id="PF12048">
    <property type="entry name" value="DUF3530"/>
    <property type="match status" value="2"/>
</dbReference>
<keyword evidence="2" id="KW-1185">Reference proteome</keyword>
<dbReference type="SUPFAM" id="SSF53474">
    <property type="entry name" value="alpha/beta-Hydrolases"/>
    <property type="match status" value="1"/>
</dbReference>
<dbReference type="EMBL" id="QGKM01000017">
    <property type="protein sequence ID" value="PWQ98220.1"/>
    <property type="molecule type" value="Genomic_DNA"/>
</dbReference>
<accession>A0A317CPC8</accession>